<evidence type="ECO:0000313" key="7">
    <source>
        <dbReference type="Proteomes" id="UP001515500"/>
    </source>
</evidence>
<evidence type="ECO:0000256" key="5">
    <source>
        <dbReference type="SAM" id="Phobius"/>
    </source>
</evidence>
<evidence type="ECO:0000313" key="9">
    <source>
        <dbReference type="RefSeq" id="XP_039144527.1"/>
    </source>
</evidence>
<evidence type="ECO:0000259" key="6">
    <source>
        <dbReference type="PROSITE" id="PS51444"/>
    </source>
</evidence>
<dbReference type="PANTHER" id="PTHR23213:SF177">
    <property type="entry name" value="FORMIN-LIKE PROTEIN 11"/>
    <property type="match status" value="1"/>
</dbReference>
<evidence type="ECO:0000256" key="1">
    <source>
        <dbReference type="ARBA" id="ARBA00004167"/>
    </source>
</evidence>
<accession>A0AB40CYP9</accession>
<feature type="domain" description="FH2" evidence="6">
    <location>
        <begin position="261"/>
        <end position="648"/>
    </location>
</feature>
<dbReference type="Pfam" id="PF02181">
    <property type="entry name" value="FH2"/>
    <property type="match status" value="1"/>
</dbReference>
<dbReference type="Proteomes" id="UP001515500">
    <property type="component" value="Chromosome 18"/>
</dbReference>
<keyword evidence="2" id="KW-0732">Signal</keyword>
<dbReference type="GeneID" id="120281896"/>
<evidence type="ECO:0000313" key="8">
    <source>
        <dbReference type="RefSeq" id="XP_039144526.1"/>
    </source>
</evidence>
<reference evidence="8 9" key="1">
    <citation type="submission" date="2025-04" db="UniProtKB">
        <authorList>
            <consortium name="RefSeq"/>
        </authorList>
    </citation>
    <scope>IDENTIFICATION</scope>
</reference>
<dbReference type="InterPro" id="IPR027643">
    <property type="entry name" value="Formin-like_plant"/>
</dbReference>
<name>A0AB40CYP9_DIOCR</name>
<protein>
    <recommendedName>
        <fullName evidence="4">Formin-like protein</fullName>
    </recommendedName>
</protein>
<evidence type="ECO:0000256" key="4">
    <source>
        <dbReference type="RuleBase" id="RU361260"/>
    </source>
</evidence>
<dbReference type="RefSeq" id="XP_039144527.1">
    <property type="nucleotide sequence ID" value="XM_039288593.1"/>
</dbReference>
<sequence length="648" mass="72458">MAFASHCQVLCLFFSISICFFLHFNFGAATSLLEHKPAENSSVSAAVSTKTGLEFYDGRQAQEGEAIDVEKWNYGTKTIVCAALIGATLLIFAVSAVVLCLRCRSKIPKSSQKHRTAILSRVADKVSFDSGPELFYMNSLSQLLDNKSSVQKMNGSRNVLLKPVKYETLPCSERNVSHSPSFSPFSSSNRSISPDLDLEKQSFSMSSPCENKGVSCADVNEESHSSSVPLFCNGNGGRIPKPPQPPLPPVPLARVQYCRPVSKEGSPLPRLKPLHWDKVRPASSHSTVWDNIRSKSFEFDEEMIELLFGYNGKCLTRNEEVRAKNPSPGLSILELKRLQNITILLKALNATIDDVHHALMLGTGLCVEQLEVLLKVTPTKIEEEKLVNYEGDINNLASSEKFLKAMLEIPLAFLRIKVMLYKQNFDEDVCHLKETFRMLEDACKELRTSRHFLKLLKAVLKAGNRMNVGTMRGGATAFKLDCLLRLADIKGTDGKITLLHFVVQEMIRAENVTNNDAEECSQMMAADLMSILNSELQSVKKSANLDLDDLANAVLNLSNVMNEMKHLLQEDLCMYEDAWKFVNSMKPFLDHAEVVIKELKDSKECALVGVREITEYYHGDVGKNEVNSLQIFVIIRDFLELLDRECKS</sequence>
<dbReference type="PANTHER" id="PTHR23213">
    <property type="entry name" value="FORMIN-RELATED"/>
    <property type="match status" value="1"/>
</dbReference>
<dbReference type="SUPFAM" id="SSF101447">
    <property type="entry name" value="Formin homology 2 domain (FH2 domain)"/>
    <property type="match status" value="1"/>
</dbReference>
<keyword evidence="5" id="KW-0812">Transmembrane</keyword>
<dbReference type="GO" id="GO:0016020">
    <property type="term" value="C:membrane"/>
    <property type="evidence" value="ECO:0007669"/>
    <property type="project" value="UniProtKB-SubCell"/>
</dbReference>
<organism evidence="7 9">
    <name type="scientific">Dioscorea cayennensis subsp. rotundata</name>
    <name type="common">White Guinea yam</name>
    <name type="synonym">Dioscorea rotundata</name>
    <dbReference type="NCBI Taxonomy" id="55577"/>
    <lineage>
        <taxon>Eukaryota</taxon>
        <taxon>Viridiplantae</taxon>
        <taxon>Streptophyta</taxon>
        <taxon>Embryophyta</taxon>
        <taxon>Tracheophyta</taxon>
        <taxon>Spermatophyta</taxon>
        <taxon>Magnoliopsida</taxon>
        <taxon>Liliopsida</taxon>
        <taxon>Dioscoreales</taxon>
        <taxon>Dioscoreaceae</taxon>
        <taxon>Dioscorea</taxon>
    </lineage>
</organism>
<feature type="transmembrane region" description="Helical" evidence="5">
    <location>
        <begin position="7"/>
        <end position="26"/>
    </location>
</feature>
<dbReference type="SMART" id="SM00498">
    <property type="entry name" value="FH2"/>
    <property type="match status" value="1"/>
</dbReference>
<dbReference type="Gene3D" id="1.20.58.2220">
    <property type="entry name" value="Formin, FH2 domain"/>
    <property type="match status" value="1"/>
</dbReference>
<keyword evidence="5" id="KW-0472">Membrane</keyword>
<dbReference type="PROSITE" id="PS51444">
    <property type="entry name" value="FH2"/>
    <property type="match status" value="1"/>
</dbReference>
<evidence type="ECO:0000256" key="2">
    <source>
        <dbReference type="ARBA" id="ARBA00022729"/>
    </source>
</evidence>
<dbReference type="InterPro" id="IPR015425">
    <property type="entry name" value="FH2_Formin"/>
</dbReference>
<evidence type="ECO:0000256" key="3">
    <source>
        <dbReference type="ARBA" id="ARBA00025793"/>
    </source>
</evidence>
<dbReference type="GO" id="GO:0051015">
    <property type="term" value="F:actin filament binding"/>
    <property type="evidence" value="ECO:0007669"/>
    <property type="project" value="InterPro"/>
</dbReference>
<feature type="transmembrane region" description="Helical" evidence="5">
    <location>
        <begin position="79"/>
        <end position="101"/>
    </location>
</feature>
<dbReference type="RefSeq" id="XP_039144526.1">
    <property type="nucleotide sequence ID" value="XM_039288592.1"/>
</dbReference>
<comment type="subcellular location">
    <subcellularLocation>
        <location evidence="1">Membrane</location>
        <topology evidence="1">Single-pass membrane protein</topology>
    </subcellularLocation>
</comment>
<keyword evidence="5" id="KW-1133">Transmembrane helix</keyword>
<keyword evidence="7" id="KW-1185">Reference proteome</keyword>
<proteinExistence type="inferred from homology"/>
<dbReference type="AlphaFoldDB" id="A0AB40CYP9"/>
<dbReference type="InterPro" id="IPR042201">
    <property type="entry name" value="FH2_Formin_sf"/>
</dbReference>
<dbReference type="GO" id="GO:0045010">
    <property type="term" value="P:actin nucleation"/>
    <property type="evidence" value="ECO:0007669"/>
    <property type="project" value="InterPro"/>
</dbReference>
<comment type="similarity">
    <text evidence="3">Belongs to the formin-like family. Class-I subfamily.</text>
</comment>
<gene>
    <name evidence="8 9" type="primary">LOC120281896</name>
</gene>